<dbReference type="GO" id="GO:0016539">
    <property type="term" value="P:intein-mediated protein splicing"/>
    <property type="evidence" value="ECO:0007669"/>
    <property type="project" value="InterPro"/>
</dbReference>
<dbReference type="EMBL" id="FOYP01000001">
    <property type="protein sequence ID" value="SFR31939.1"/>
    <property type="molecule type" value="Genomic_DNA"/>
</dbReference>
<dbReference type="STRING" id="390270.SAMN04488005_0213"/>
<feature type="region of interest" description="Disordered" evidence="1">
    <location>
        <begin position="1"/>
        <end position="24"/>
    </location>
</feature>
<dbReference type="OrthoDB" id="6305173at2"/>
<name>A0A1I6FPS0_9RHOB</name>
<dbReference type="RefSeq" id="WP_090195311.1">
    <property type="nucleotide sequence ID" value="NZ_FOYP01000001.1"/>
</dbReference>
<keyword evidence="4" id="KW-1185">Reference proteome</keyword>
<dbReference type="Proteomes" id="UP000199478">
    <property type="component" value="Unassembled WGS sequence"/>
</dbReference>
<dbReference type="InterPro" id="IPR036844">
    <property type="entry name" value="Hint_dom_sf"/>
</dbReference>
<dbReference type="Pfam" id="PF13403">
    <property type="entry name" value="Hint_2"/>
    <property type="match status" value="1"/>
</dbReference>
<dbReference type="Gene3D" id="2.170.16.10">
    <property type="entry name" value="Hedgehog/Intein (Hint) domain"/>
    <property type="match status" value="1"/>
</dbReference>
<dbReference type="InterPro" id="IPR003587">
    <property type="entry name" value="Hint_dom_N"/>
</dbReference>
<sequence length="275" mass="29344">MADNDSSNPATAGDQTITGISGDHQSTSDILDLSEFHTNLHELRADHADAGTLNLSVEDYPDKAALRGSIILTGDAGDDLTQDHENMACFAGGSRILTTRGEVPVEELTAGDMVHTMDNGVQPVLGLLSRRVPARAEFAPVVISKGALGNARALRVSPLHRMLITGWQSEVMFGEGEVLVAAKHLVNGSTIFQMPAAQVTYFQIVFARHEIIYAEGIASESFLVSAQSLALQDRETYAALVAIFPALATAPEKFGKSARPTLKPHEVELLVSLAS</sequence>
<dbReference type="SMART" id="SM00306">
    <property type="entry name" value="HintN"/>
    <property type="match status" value="1"/>
</dbReference>
<evidence type="ECO:0000313" key="4">
    <source>
        <dbReference type="Proteomes" id="UP000199478"/>
    </source>
</evidence>
<evidence type="ECO:0000256" key="1">
    <source>
        <dbReference type="SAM" id="MobiDB-lite"/>
    </source>
</evidence>
<dbReference type="CDD" id="cd00081">
    <property type="entry name" value="Hint"/>
    <property type="match status" value="1"/>
</dbReference>
<organism evidence="3 4">
    <name type="scientific">Yoonia tamlensis</name>
    <dbReference type="NCBI Taxonomy" id="390270"/>
    <lineage>
        <taxon>Bacteria</taxon>
        <taxon>Pseudomonadati</taxon>
        <taxon>Pseudomonadota</taxon>
        <taxon>Alphaproteobacteria</taxon>
        <taxon>Rhodobacterales</taxon>
        <taxon>Paracoccaceae</taxon>
        <taxon>Yoonia</taxon>
    </lineage>
</organism>
<accession>A0A1I6FPS0</accession>
<gene>
    <name evidence="3" type="ORF">SAMN04488005_0213</name>
</gene>
<protein>
    <submittedName>
        <fullName evidence="3">Intein N-terminal splicing region</fullName>
    </submittedName>
</protein>
<evidence type="ECO:0000313" key="3">
    <source>
        <dbReference type="EMBL" id="SFR31939.1"/>
    </source>
</evidence>
<reference evidence="4" key="1">
    <citation type="submission" date="2016-10" db="EMBL/GenBank/DDBJ databases">
        <authorList>
            <person name="Varghese N."/>
            <person name="Submissions S."/>
        </authorList>
    </citation>
    <scope>NUCLEOTIDE SEQUENCE [LARGE SCALE GENOMIC DNA]</scope>
    <source>
        <strain evidence="4">DSM 26879</strain>
    </source>
</reference>
<evidence type="ECO:0000259" key="2">
    <source>
        <dbReference type="SMART" id="SM00306"/>
    </source>
</evidence>
<dbReference type="InterPro" id="IPR028992">
    <property type="entry name" value="Hedgehog/Intein_dom"/>
</dbReference>
<proteinExistence type="predicted"/>
<dbReference type="PROSITE" id="PS50817">
    <property type="entry name" value="INTEIN_N_TER"/>
    <property type="match status" value="1"/>
</dbReference>
<dbReference type="InterPro" id="IPR006141">
    <property type="entry name" value="Intein_N"/>
</dbReference>
<feature type="domain" description="Hint" evidence="2">
    <location>
        <begin position="87"/>
        <end position="195"/>
    </location>
</feature>
<dbReference type="AlphaFoldDB" id="A0A1I6FPS0"/>
<dbReference type="SUPFAM" id="SSF51294">
    <property type="entry name" value="Hedgehog/intein (Hint) domain"/>
    <property type="match status" value="1"/>
</dbReference>